<proteinExistence type="predicted"/>
<dbReference type="OrthoDB" id="7375322at2"/>
<protein>
    <submittedName>
        <fullName evidence="1">Putative PD-(D/E)XK family member</fullName>
    </submittedName>
</protein>
<dbReference type="Pfam" id="PF14390">
    <property type="entry name" value="DUF4420"/>
    <property type="match status" value="1"/>
</dbReference>
<keyword evidence="2" id="KW-1185">Reference proteome</keyword>
<evidence type="ECO:0000313" key="1">
    <source>
        <dbReference type="EMBL" id="SIT19806.1"/>
    </source>
</evidence>
<dbReference type="AlphaFoldDB" id="A0A1N7QAJ0"/>
<dbReference type="Proteomes" id="UP000186141">
    <property type="component" value="Unassembled WGS sequence"/>
</dbReference>
<dbReference type="STRING" id="1086013.SAMN05421774_10837"/>
<accession>A0A1N7QAJ0</accession>
<evidence type="ECO:0000313" key="2">
    <source>
        <dbReference type="Proteomes" id="UP000186141"/>
    </source>
</evidence>
<gene>
    <name evidence="1" type="ORF">SAMN05421774_10837</name>
</gene>
<dbReference type="RefSeq" id="WP_076533497.1">
    <property type="nucleotide sequence ID" value="NZ_BMEH01000008.1"/>
</dbReference>
<name>A0A1N7QAJ0_9RHOB</name>
<sequence>MLNEWEAIIPPYDPGSYNVRLADSSHPLDFRIGRDYRGRFVFQLDAECAEPGALDLPKMSAMTCEVEPAGDGRSRFVLTLSNAADFRNFALMCKSLMLATDKFTPSQAREGLLQAVEEVHRWQEMLRRRADRLLSKTERIGLVGELLFLRDVLSDRLGWNAAIRCWNGPGGHEQDFVVAGSIFEVKTQVVTADRRIRISSEDQLDPVQGRILLCNQGIAPLPSVDPAARTLNLLVSEIRDAMAQAGSGAPELLDIALLEAGYEERQDYDEESWVLVDRTYYEVCGTFPRIERSDLRPGVDMVKYSIRVSDCVPFTVSDDEVFGGIIQ</sequence>
<organism evidence="1 2">
    <name type="scientific">Gemmobacter megaterium</name>
    <dbReference type="NCBI Taxonomy" id="1086013"/>
    <lineage>
        <taxon>Bacteria</taxon>
        <taxon>Pseudomonadati</taxon>
        <taxon>Pseudomonadota</taxon>
        <taxon>Alphaproteobacteria</taxon>
        <taxon>Rhodobacterales</taxon>
        <taxon>Paracoccaceae</taxon>
        <taxon>Gemmobacter</taxon>
    </lineage>
</organism>
<dbReference type="InterPro" id="IPR025534">
    <property type="entry name" value="DUF4420"/>
</dbReference>
<dbReference type="EMBL" id="FTOT01000008">
    <property type="protein sequence ID" value="SIT19806.1"/>
    <property type="molecule type" value="Genomic_DNA"/>
</dbReference>
<reference evidence="1 2" key="1">
    <citation type="submission" date="2017-01" db="EMBL/GenBank/DDBJ databases">
        <authorList>
            <person name="Mah S.A."/>
            <person name="Swanson W.J."/>
            <person name="Moy G.W."/>
            <person name="Vacquier V.D."/>
        </authorList>
    </citation>
    <scope>NUCLEOTIDE SEQUENCE [LARGE SCALE GENOMIC DNA]</scope>
    <source>
        <strain evidence="1 2">DSM 26375</strain>
    </source>
</reference>